<comment type="caution">
    <text evidence="1">The sequence shown here is derived from an EMBL/GenBank/DDBJ whole genome shotgun (WGS) entry which is preliminary data.</text>
</comment>
<proteinExistence type="predicted"/>
<evidence type="ECO:0000313" key="1">
    <source>
        <dbReference type="EMBL" id="MBK6265686.1"/>
    </source>
</evidence>
<dbReference type="RefSeq" id="WP_201431360.1">
    <property type="nucleotide sequence ID" value="NZ_JAEQBW010000004.1"/>
</dbReference>
<gene>
    <name evidence="1" type="ORF">JKA74_11615</name>
</gene>
<keyword evidence="2" id="KW-1185">Reference proteome</keyword>
<evidence type="ECO:0000313" key="2">
    <source>
        <dbReference type="Proteomes" id="UP000611723"/>
    </source>
</evidence>
<sequence length="236" mass="28473">MNKLEKIINQTKGKHSDWQEKLDLYIHANWKPDEYDEEEFMKIITGMNDIFKDIADCFYKYGNFKDSWDDNYCRMNPFGQHLLLKSIKTNDTFDFGIDLMDATIYLNCYLYHPENLKYADDDYWELLLSLKQFGDFEFKQNAGISSTEEKYFNGKKSNLFKLLRNYLIYEIDNINLPNDERKYDLDLGWYEIKWKIDCPWEVLVGNACRAFKVLYKLNYQLWKVSDVKNKKLINVY</sequence>
<name>A0A934WZC6_9BACT</name>
<reference evidence="1" key="1">
    <citation type="submission" date="2021-01" db="EMBL/GenBank/DDBJ databases">
        <title>Marivirga aurantiaca sp. nov., isolated from intertidal surface sediments.</title>
        <authorList>
            <person name="Zhang M."/>
        </authorList>
    </citation>
    <scope>NUCLEOTIDE SEQUENCE</scope>
    <source>
        <strain evidence="1">S37H4</strain>
    </source>
</reference>
<dbReference type="Proteomes" id="UP000611723">
    <property type="component" value="Unassembled WGS sequence"/>
</dbReference>
<protein>
    <submittedName>
        <fullName evidence="1">Uncharacterized protein</fullName>
    </submittedName>
</protein>
<organism evidence="1 2">
    <name type="scientific">Marivirga aurantiaca</name>
    <dbReference type="NCBI Taxonomy" id="2802615"/>
    <lineage>
        <taxon>Bacteria</taxon>
        <taxon>Pseudomonadati</taxon>
        <taxon>Bacteroidota</taxon>
        <taxon>Cytophagia</taxon>
        <taxon>Cytophagales</taxon>
        <taxon>Marivirgaceae</taxon>
        <taxon>Marivirga</taxon>
    </lineage>
</organism>
<dbReference type="EMBL" id="JAEQBW010000004">
    <property type="protein sequence ID" value="MBK6265686.1"/>
    <property type="molecule type" value="Genomic_DNA"/>
</dbReference>
<dbReference type="AlphaFoldDB" id="A0A934WZC6"/>
<accession>A0A934WZC6</accession>